<feature type="compositionally biased region" description="Basic and acidic residues" evidence="1">
    <location>
        <begin position="579"/>
        <end position="590"/>
    </location>
</feature>
<feature type="region of interest" description="Disordered" evidence="1">
    <location>
        <begin position="1368"/>
        <end position="1418"/>
    </location>
</feature>
<keyword evidence="2" id="KW-0472">Membrane</keyword>
<feature type="compositionally biased region" description="Polar residues" evidence="1">
    <location>
        <begin position="1205"/>
        <end position="1219"/>
    </location>
</feature>
<keyword evidence="2" id="KW-0812">Transmembrane</keyword>
<dbReference type="EMBL" id="KV918933">
    <property type="protein sequence ID" value="OSX74712.1"/>
    <property type="molecule type" value="Genomic_DNA"/>
</dbReference>
<keyword evidence="4" id="KW-1185">Reference proteome</keyword>
<organism evidence="3 4">
    <name type="scientific">Porphyra umbilicalis</name>
    <name type="common">Purple laver</name>
    <name type="synonym">Red alga</name>
    <dbReference type="NCBI Taxonomy" id="2786"/>
    <lineage>
        <taxon>Eukaryota</taxon>
        <taxon>Rhodophyta</taxon>
        <taxon>Bangiophyceae</taxon>
        <taxon>Bangiales</taxon>
        <taxon>Bangiaceae</taxon>
        <taxon>Porphyra</taxon>
    </lineage>
</organism>
<feature type="compositionally biased region" description="Basic residues" evidence="1">
    <location>
        <begin position="966"/>
        <end position="983"/>
    </location>
</feature>
<feature type="region of interest" description="Disordered" evidence="1">
    <location>
        <begin position="456"/>
        <end position="475"/>
    </location>
</feature>
<evidence type="ECO:0000256" key="2">
    <source>
        <dbReference type="SAM" id="Phobius"/>
    </source>
</evidence>
<feature type="region of interest" description="Disordered" evidence="1">
    <location>
        <begin position="620"/>
        <end position="679"/>
    </location>
</feature>
<accession>A0A1X6P1H7</accession>
<feature type="transmembrane region" description="Helical" evidence="2">
    <location>
        <begin position="712"/>
        <end position="737"/>
    </location>
</feature>
<proteinExistence type="predicted"/>
<name>A0A1X6P1H7_PORUM</name>
<evidence type="ECO:0000313" key="4">
    <source>
        <dbReference type="Proteomes" id="UP000218209"/>
    </source>
</evidence>
<reference evidence="3 4" key="1">
    <citation type="submission" date="2017-03" db="EMBL/GenBank/DDBJ databases">
        <title>WGS assembly of Porphyra umbilicalis.</title>
        <authorList>
            <person name="Brawley S.H."/>
            <person name="Blouin N.A."/>
            <person name="Ficko-Blean E."/>
            <person name="Wheeler G.L."/>
            <person name="Lohr M."/>
            <person name="Goodson H.V."/>
            <person name="Jenkins J.W."/>
            <person name="Blaby-Haas C.E."/>
            <person name="Helliwell K.E."/>
            <person name="Chan C."/>
            <person name="Marriage T."/>
            <person name="Bhattacharya D."/>
            <person name="Klein A.S."/>
            <person name="Badis Y."/>
            <person name="Brodie J."/>
            <person name="Cao Y."/>
            <person name="Collen J."/>
            <person name="Dittami S.M."/>
            <person name="Gachon C.M."/>
            <person name="Green B.R."/>
            <person name="Karpowicz S."/>
            <person name="Kim J.W."/>
            <person name="Kudahl U."/>
            <person name="Lin S."/>
            <person name="Michel G."/>
            <person name="Mittag M."/>
            <person name="Olson B.J."/>
            <person name="Pangilinan J."/>
            <person name="Peng Y."/>
            <person name="Qiu H."/>
            <person name="Shu S."/>
            <person name="Singer J.T."/>
            <person name="Smith A.G."/>
            <person name="Sprecher B.N."/>
            <person name="Wagner V."/>
            <person name="Wang W."/>
            <person name="Wang Z.-Y."/>
            <person name="Yan J."/>
            <person name="Yarish C."/>
            <person name="Zoeuner-Riek S."/>
            <person name="Zhuang Y."/>
            <person name="Zou Y."/>
            <person name="Lindquist E.A."/>
            <person name="Grimwood J."/>
            <person name="Barry K."/>
            <person name="Rokhsar D.S."/>
            <person name="Schmutz J."/>
            <person name="Stiller J.W."/>
            <person name="Grossman A.R."/>
            <person name="Prochnik S.E."/>
        </authorList>
    </citation>
    <scope>NUCLEOTIDE SEQUENCE [LARGE SCALE GENOMIC DNA]</scope>
    <source>
        <strain evidence="3">4086291</strain>
    </source>
</reference>
<feature type="compositionally biased region" description="Low complexity" evidence="1">
    <location>
        <begin position="1016"/>
        <end position="1036"/>
    </location>
</feature>
<evidence type="ECO:0000256" key="1">
    <source>
        <dbReference type="SAM" id="MobiDB-lite"/>
    </source>
</evidence>
<gene>
    <name evidence="3" type="ORF">BU14_0271s0007</name>
</gene>
<feature type="region of interest" description="Disordered" evidence="1">
    <location>
        <begin position="1177"/>
        <end position="1236"/>
    </location>
</feature>
<feature type="compositionally biased region" description="Low complexity" evidence="1">
    <location>
        <begin position="1368"/>
        <end position="1390"/>
    </location>
</feature>
<sequence>MRITVPARGRLRFSAWRCVTWARLSGCGPQDLCPRCEIDEGSACSPRSLVASTGPSGPATISDQEYKFRPAARPQHAQHAEHTPSRVVHFRDDVCITTFQALLSFKESGTKRCAPNAESKCRGRTHQNRPVLLMGSCNFSPPGGGGPPVPASRSTWGGCRRSTLKDNLRLTVVCVGLRRSDGATDALHFCRRGCDMPLPAAAVVICRCFCRRPSPHSPSAWDVLTADECHGAARGAAAAVGGEMHGAAAGGMDMHVVDAEFKGHILREPFGLTWMSARLCVLAGVVYAGKRDAAAMMTSASSSCATSLTAARFAWGPLLISDGRETPARPVDMTARGDTSKSLRPFRGECKDAAAHCRGGGQMCFWKGGEGEASEYVGATHSSGDRKGGHSCNAPNGTQLPVLQAELKACKHESCKLLDKGVASPLRRAATGGSQADQGTPARRWLLRRVGVSHNPANAATRARRRRPASGSGGGGPFGGCACCRSDQITGSRRTIAAAAAAATTAPVAADGGGGAATASTKRPVPTAAAVVATADFGTAGADATAGATAALRPPATAPVPADGVPATSADVVPTARDVAAREPATKRATSDAPSAGRAPTTARVVAATGALSLPAPAVAPVRQRSPGRQVPVAAAAVRSASGPRPAPARRADRAGARGAVAPRRRGKGREGRLPPGGIHGNGWLRARVWSAVGPLAGSAGDRDGSQPGSPLIRLLVVAVAIVIGAAGITMTIVPIVSMRNFVMGVRPGRAARRRPVAAVLVTAIRMPERDVATLQPRDMVVAGRGRAAPGGVCVGEPRWRCGGSRQARFRRLPPRPIGVQMVGALVHIGLVREGDWAGDWSGKRWRRGRCWQQCARSPTQPQWSVVLRCIANNDTGVVAVVGTAALPHPRVEREAARRGGAGKRASPCAVSSCVGDSKPGLLSTSLSSVISVRRWRCVAADASLPRSLPTAPLAEGGTARYVTCRGRRPPAPRKTKRWRPRPAGRGTDDSRAAATRAPPPDAATGNVTAVHSAMRQSRSDAASPSAAAVAPSQSSEMPLTGVAGKRGAAPQGCRPRLPTQMVVTIVGGGSGGSEHRKEAHIIDVITVNMPSRVIHIFGTATGAAIRVVRRPSSRTQLPNPAPALTWPSAATITASMSPTPPLSPAWQTVNMALPPTVAVASLFGCGGGSSGNGDRGAVNDACSSVSVSPSPPQAPSAMSGASDRTPSAASPMPSSNLASAGKGRRSGSPAVGDGGVNEFMTGGSTCLLARTPAGALMRPSALSSPCVPAITFSAEPGSTTSGARSAVAGTGFASVLAAVSAAKCGEATTWRCTTSASDSGATRAMFPSKLTGEPSPGAIGATLGATSASLAAADAAVLVDSGGAVASSTTAEASPSDTDDSGSAASADNTDGDDLMSTATTPPLTLLPATSTSVVSR</sequence>
<feature type="compositionally biased region" description="Low complexity" evidence="1">
    <location>
        <begin position="620"/>
        <end position="644"/>
    </location>
</feature>
<evidence type="ECO:0000313" key="3">
    <source>
        <dbReference type="EMBL" id="OSX74712.1"/>
    </source>
</evidence>
<feature type="region of interest" description="Disordered" evidence="1">
    <location>
        <begin position="578"/>
        <end position="600"/>
    </location>
</feature>
<feature type="compositionally biased region" description="Low complexity" evidence="1">
    <location>
        <begin position="1398"/>
        <end position="1418"/>
    </location>
</feature>
<protein>
    <submittedName>
        <fullName evidence="3">Uncharacterized protein</fullName>
    </submittedName>
</protein>
<dbReference type="Proteomes" id="UP000218209">
    <property type="component" value="Unassembled WGS sequence"/>
</dbReference>
<feature type="region of interest" description="Disordered" evidence="1">
    <location>
        <begin position="964"/>
        <end position="1056"/>
    </location>
</feature>
<keyword evidence="2" id="KW-1133">Transmembrane helix</keyword>